<feature type="transmembrane region" description="Helical" evidence="7">
    <location>
        <begin position="225"/>
        <end position="253"/>
    </location>
</feature>
<dbReference type="Proteomes" id="UP000033411">
    <property type="component" value="Unassembled WGS sequence"/>
</dbReference>
<dbReference type="RefSeq" id="WP_046139530.1">
    <property type="nucleotide sequence ID" value="NZ_LANJ01000016.1"/>
</dbReference>
<feature type="transmembrane region" description="Helical" evidence="7">
    <location>
        <begin position="60"/>
        <end position="83"/>
    </location>
</feature>
<evidence type="ECO:0000313" key="9">
    <source>
        <dbReference type="Proteomes" id="UP000033411"/>
    </source>
</evidence>
<comment type="similarity">
    <text evidence="2">Belongs to the autoinducer-2 exporter (AI-2E) (TC 2.A.86) family.</text>
</comment>
<feature type="region of interest" description="Disordered" evidence="6">
    <location>
        <begin position="340"/>
        <end position="360"/>
    </location>
</feature>
<gene>
    <name evidence="8" type="ORF">WH87_08340</name>
</gene>
<organism evidence="8 9">
    <name type="scientific">Devosia epidermidihirudinis</name>
    <dbReference type="NCBI Taxonomy" id="1293439"/>
    <lineage>
        <taxon>Bacteria</taxon>
        <taxon>Pseudomonadati</taxon>
        <taxon>Pseudomonadota</taxon>
        <taxon>Alphaproteobacteria</taxon>
        <taxon>Hyphomicrobiales</taxon>
        <taxon>Devosiaceae</taxon>
        <taxon>Devosia</taxon>
    </lineage>
</organism>
<keyword evidence="3 7" id="KW-0812">Transmembrane</keyword>
<comment type="caution">
    <text evidence="8">The sequence shown here is derived from an EMBL/GenBank/DDBJ whole genome shotgun (WGS) entry which is preliminary data.</text>
</comment>
<feature type="transmembrane region" description="Helical" evidence="7">
    <location>
        <begin position="197"/>
        <end position="219"/>
    </location>
</feature>
<protein>
    <recommendedName>
        <fullName evidence="10">Permease</fullName>
    </recommendedName>
</protein>
<feature type="transmembrane region" description="Helical" evidence="7">
    <location>
        <begin position="139"/>
        <end position="162"/>
    </location>
</feature>
<evidence type="ECO:0000256" key="6">
    <source>
        <dbReference type="SAM" id="MobiDB-lite"/>
    </source>
</evidence>
<dbReference type="OrthoDB" id="5761230at2"/>
<evidence type="ECO:0000256" key="3">
    <source>
        <dbReference type="ARBA" id="ARBA00022692"/>
    </source>
</evidence>
<evidence type="ECO:0000256" key="4">
    <source>
        <dbReference type="ARBA" id="ARBA00022989"/>
    </source>
</evidence>
<dbReference type="InterPro" id="IPR002549">
    <property type="entry name" value="AI-2E-like"/>
</dbReference>
<dbReference type="EMBL" id="LANJ01000016">
    <property type="protein sequence ID" value="KKC37714.1"/>
    <property type="molecule type" value="Genomic_DNA"/>
</dbReference>
<keyword evidence="4 7" id="KW-1133">Transmembrane helix</keyword>
<proteinExistence type="inferred from homology"/>
<feature type="transmembrane region" description="Helical" evidence="7">
    <location>
        <begin position="30"/>
        <end position="48"/>
    </location>
</feature>
<feature type="transmembrane region" description="Helical" evidence="7">
    <location>
        <begin position="260"/>
        <end position="279"/>
    </location>
</feature>
<dbReference type="GO" id="GO:0055085">
    <property type="term" value="P:transmembrane transport"/>
    <property type="evidence" value="ECO:0007669"/>
    <property type="project" value="TreeGrafter"/>
</dbReference>
<dbReference type="GO" id="GO:0016020">
    <property type="term" value="C:membrane"/>
    <property type="evidence" value="ECO:0007669"/>
    <property type="project" value="UniProtKB-SubCell"/>
</dbReference>
<evidence type="ECO:0000256" key="2">
    <source>
        <dbReference type="ARBA" id="ARBA00009773"/>
    </source>
</evidence>
<accession>A0A0F5QCI7</accession>
<dbReference type="Pfam" id="PF01594">
    <property type="entry name" value="AI-2E_transport"/>
    <property type="match status" value="1"/>
</dbReference>
<comment type="subcellular location">
    <subcellularLocation>
        <location evidence="1">Membrane</location>
        <topology evidence="1">Multi-pass membrane protein</topology>
    </subcellularLocation>
</comment>
<dbReference type="PANTHER" id="PTHR21716:SF62">
    <property type="entry name" value="TRANSPORT PROTEIN YDBI-RELATED"/>
    <property type="match status" value="1"/>
</dbReference>
<name>A0A0F5QCI7_9HYPH</name>
<evidence type="ECO:0000313" key="8">
    <source>
        <dbReference type="EMBL" id="KKC37714.1"/>
    </source>
</evidence>
<reference evidence="8 9" key="1">
    <citation type="submission" date="2015-03" db="EMBL/GenBank/DDBJ databases">
        <authorList>
            <person name="Lepp D."/>
            <person name="Hassan Y.I."/>
            <person name="Li X.-Z."/>
            <person name="Zhou T."/>
        </authorList>
    </citation>
    <scope>NUCLEOTIDE SEQUENCE [LARGE SCALE GENOMIC DNA]</scope>
    <source>
        <strain evidence="8 9">E84</strain>
    </source>
</reference>
<evidence type="ECO:0008006" key="10">
    <source>
        <dbReference type="Google" id="ProtNLM"/>
    </source>
</evidence>
<dbReference type="PANTHER" id="PTHR21716">
    <property type="entry name" value="TRANSMEMBRANE PROTEIN"/>
    <property type="match status" value="1"/>
</dbReference>
<evidence type="ECO:0000256" key="7">
    <source>
        <dbReference type="SAM" id="Phobius"/>
    </source>
</evidence>
<evidence type="ECO:0000256" key="1">
    <source>
        <dbReference type="ARBA" id="ARBA00004141"/>
    </source>
</evidence>
<dbReference type="PATRIC" id="fig|1293439.3.peg.1241"/>
<feature type="transmembrane region" description="Helical" evidence="7">
    <location>
        <begin position="299"/>
        <end position="321"/>
    </location>
</feature>
<keyword evidence="5 7" id="KW-0472">Membrane</keyword>
<evidence type="ECO:0000256" key="5">
    <source>
        <dbReference type="ARBA" id="ARBA00023136"/>
    </source>
</evidence>
<feature type="transmembrane region" description="Helical" evidence="7">
    <location>
        <begin position="7"/>
        <end position="24"/>
    </location>
</feature>
<keyword evidence="9" id="KW-1185">Reference proteome</keyword>
<dbReference type="AlphaFoldDB" id="A0A0F5QCI7"/>
<dbReference type="STRING" id="1293439.WH87_08340"/>
<feature type="compositionally biased region" description="Low complexity" evidence="6">
    <location>
        <begin position="347"/>
        <end position="360"/>
    </location>
</feature>
<sequence>MPVTTRSIIIGIFLVAGLILAWHLSHILLVIFAGILIACVLDAAVRGLGRILPAPRPVLLTLVSLAILIAIGIALSFGGFGLWRSLQDLWRVLIAEATRLYNQLVDMELVNEVNRSDFEAMLRNMLPDPGGLLNQAGSIFGSTIGVIGDVVIIVFLGLFFAINPVGYRDGFLLLVPTAQRPRILNALSASGEALRGWIVTQLAMMVLIGTLVGLLLWALGVPNAFVLALLAGALNFIPFLGPIFSAVPVLLTLAAQDTQVLLLGAIGLFLIQNLEGYILTPMLQQRIIKLSPAWSLSVMAVLGSLFGLMGVALATPIFAVIRTMVLKLYVEPRDEKPVLLGPVEGQSSTRSTSAPSAPIL</sequence>